<protein>
    <submittedName>
        <fullName evidence="2">Uncharacterized protein</fullName>
    </submittedName>
</protein>
<evidence type="ECO:0000313" key="3">
    <source>
        <dbReference type="Proteomes" id="UP000186102"/>
    </source>
</evidence>
<feature type="transmembrane region" description="Helical" evidence="1">
    <location>
        <begin position="15"/>
        <end position="36"/>
    </location>
</feature>
<evidence type="ECO:0000313" key="2">
    <source>
        <dbReference type="EMBL" id="OLN32113.1"/>
    </source>
</evidence>
<keyword evidence="1" id="KW-1133">Transmembrane helix</keyword>
<keyword evidence="3" id="KW-1185">Reference proteome</keyword>
<name>A0A1Q8QXQ5_9FIRM</name>
<dbReference type="EMBL" id="MLBF01000011">
    <property type="protein sequence ID" value="OLN32113.1"/>
    <property type="molecule type" value="Genomic_DNA"/>
</dbReference>
<dbReference type="STRING" id="1888891.DSOL_1986"/>
<organism evidence="2 3">
    <name type="scientific">Desulfosporosinus metallidurans</name>
    <dbReference type="NCBI Taxonomy" id="1888891"/>
    <lineage>
        <taxon>Bacteria</taxon>
        <taxon>Bacillati</taxon>
        <taxon>Bacillota</taxon>
        <taxon>Clostridia</taxon>
        <taxon>Eubacteriales</taxon>
        <taxon>Desulfitobacteriaceae</taxon>
        <taxon>Desulfosporosinus</taxon>
    </lineage>
</organism>
<evidence type="ECO:0000256" key="1">
    <source>
        <dbReference type="SAM" id="Phobius"/>
    </source>
</evidence>
<accession>A0A1Q8QXQ5</accession>
<sequence>MRLDGYHGPHFINDITHPMTLIAFLLVILLGGWVTIRTWF</sequence>
<comment type="caution">
    <text evidence="2">The sequence shown here is derived from an EMBL/GenBank/DDBJ whole genome shotgun (WGS) entry which is preliminary data.</text>
</comment>
<dbReference type="AlphaFoldDB" id="A0A1Q8QXQ5"/>
<keyword evidence="1" id="KW-0472">Membrane</keyword>
<gene>
    <name evidence="2" type="ORF">DSOL_1986</name>
</gene>
<dbReference type="Proteomes" id="UP000186102">
    <property type="component" value="Unassembled WGS sequence"/>
</dbReference>
<keyword evidence="1" id="KW-0812">Transmembrane</keyword>
<reference evidence="2 3" key="1">
    <citation type="submission" date="2016-09" db="EMBL/GenBank/DDBJ databases">
        <title>Complete genome of Desulfosporosinus sp. OL.</title>
        <authorList>
            <person name="Mardanov A."/>
            <person name="Beletsky A."/>
            <person name="Panova A."/>
            <person name="Karnachuk O."/>
            <person name="Ravin N."/>
        </authorList>
    </citation>
    <scope>NUCLEOTIDE SEQUENCE [LARGE SCALE GENOMIC DNA]</scope>
    <source>
        <strain evidence="2 3">OL</strain>
    </source>
</reference>
<proteinExistence type="predicted"/>